<dbReference type="Proteomes" id="UP001057134">
    <property type="component" value="Chromosome"/>
</dbReference>
<gene>
    <name evidence="1" type="ORF">SK3146_05064</name>
</gene>
<proteinExistence type="predicted"/>
<accession>A0ABY4RVI0</accession>
<dbReference type="EMBL" id="CP027059">
    <property type="protein sequence ID" value="UQZ85775.1"/>
    <property type="molecule type" value="Genomic_DNA"/>
</dbReference>
<reference evidence="1" key="2">
    <citation type="journal article" date="2021" name="J Anim Sci Technol">
        <title>Complete genome sequence of Paenibacillus konkukensis sp. nov. SK3146 as a potential probiotic strain.</title>
        <authorList>
            <person name="Jung H.I."/>
            <person name="Park S."/>
            <person name="Niu K.M."/>
            <person name="Lee S.W."/>
            <person name="Kothari D."/>
            <person name="Yi K.J."/>
            <person name="Kim S.K."/>
        </authorList>
    </citation>
    <scope>NUCLEOTIDE SEQUENCE</scope>
    <source>
        <strain evidence="1">SK3146</strain>
    </source>
</reference>
<name>A0ABY4RVI0_9BACL</name>
<dbReference type="RefSeq" id="WP_249861373.1">
    <property type="nucleotide sequence ID" value="NZ_CP027059.1"/>
</dbReference>
<evidence type="ECO:0000313" key="1">
    <source>
        <dbReference type="EMBL" id="UQZ85775.1"/>
    </source>
</evidence>
<reference evidence="1" key="1">
    <citation type="submission" date="2018-02" db="EMBL/GenBank/DDBJ databases">
        <authorList>
            <person name="Kim S.-K."/>
            <person name="Jung H.-I."/>
            <person name="Lee S.-W."/>
        </authorList>
    </citation>
    <scope>NUCLEOTIDE SEQUENCE</scope>
    <source>
        <strain evidence="1">SK3146</strain>
    </source>
</reference>
<organism evidence="1 2">
    <name type="scientific">Paenibacillus konkukensis</name>
    <dbReference type="NCBI Taxonomy" id="2020716"/>
    <lineage>
        <taxon>Bacteria</taxon>
        <taxon>Bacillati</taxon>
        <taxon>Bacillota</taxon>
        <taxon>Bacilli</taxon>
        <taxon>Bacillales</taxon>
        <taxon>Paenibacillaceae</taxon>
        <taxon>Paenibacillus</taxon>
    </lineage>
</organism>
<sequence length="49" mass="5614">MNGDNLDHGKIQLDIQKIMVQLNIDGKNYTSSLMSIRHERPLPPKPNDK</sequence>
<keyword evidence="2" id="KW-1185">Reference proteome</keyword>
<evidence type="ECO:0000313" key="2">
    <source>
        <dbReference type="Proteomes" id="UP001057134"/>
    </source>
</evidence>
<protein>
    <submittedName>
        <fullName evidence="1">Uncharacterized protein</fullName>
    </submittedName>
</protein>